<accession>A0A395LIN0</accession>
<dbReference type="RefSeq" id="WP_115490790.1">
    <property type="nucleotide sequence ID" value="NZ_JACHWW010000001.1"/>
</dbReference>
<evidence type="ECO:0000259" key="4">
    <source>
        <dbReference type="PROSITE" id="PS50987"/>
    </source>
</evidence>
<evidence type="ECO:0000256" key="1">
    <source>
        <dbReference type="ARBA" id="ARBA00023015"/>
    </source>
</evidence>
<dbReference type="NCBIfam" id="NF033788">
    <property type="entry name" value="HTH_metalloreg"/>
    <property type="match status" value="1"/>
</dbReference>
<dbReference type="EMBL" id="QRBB01000001">
    <property type="protein sequence ID" value="RDS76561.1"/>
    <property type="molecule type" value="Genomic_DNA"/>
</dbReference>
<keyword evidence="6" id="KW-1185">Reference proteome</keyword>
<keyword evidence="3" id="KW-0804">Transcription</keyword>
<organism evidence="5 6">
    <name type="scientific">Alteriqipengyuania lutimaris</name>
    <dbReference type="NCBI Taxonomy" id="1538146"/>
    <lineage>
        <taxon>Bacteria</taxon>
        <taxon>Pseudomonadati</taxon>
        <taxon>Pseudomonadota</taxon>
        <taxon>Alphaproteobacteria</taxon>
        <taxon>Sphingomonadales</taxon>
        <taxon>Erythrobacteraceae</taxon>
        <taxon>Alteriqipengyuania</taxon>
    </lineage>
</organism>
<dbReference type="InterPro" id="IPR001845">
    <property type="entry name" value="HTH_ArsR_DNA-bd_dom"/>
</dbReference>
<feature type="domain" description="HTH arsR-type" evidence="4">
    <location>
        <begin position="14"/>
        <end position="108"/>
    </location>
</feature>
<sequence length="108" mass="11970">MENDKLLAPADLAAFEANASSVAELLKALGNTRRLMVMCKLAEHGEMRVNALAEEVGLSQSALSQHLAKMRAEGLVDSRREAQTAWYRIADPRCRTLLATLHDLYCQE</sequence>
<dbReference type="AlphaFoldDB" id="A0A395LIN0"/>
<keyword evidence="2" id="KW-0238">DNA-binding</keyword>
<dbReference type="PANTHER" id="PTHR33154:SF28">
    <property type="entry name" value="HTH-TYPE TRANSCRIPTIONAL REGULATOR YGAV-RELATED"/>
    <property type="match status" value="1"/>
</dbReference>
<dbReference type="OrthoDB" id="194599at2"/>
<dbReference type="SMART" id="SM00418">
    <property type="entry name" value="HTH_ARSR"/>
    <property type="match status" value="1"/>
</dbReference>
<name>A0A395LIN0_9SPHN</name>
<dbReference type="GO" id="GO:0003700">
    <property type="term" value="F:DNA-binding transcription factor activity"/>
    <property type="evidence" value="ECO:0007669"/>
    <property type="project" value="InterPro"/>
</dbReference>
<reference evidence="5 6" key="1">
    <citation type="submission" date="2018-07" db="EMBL/GenBank/DDBJ databases">
        <title>Erythrobacter nanhaiensis sp. nov., a novel member of the genus Erythrobacter isolated from the South China Sea.</title>
        <authorList>
            <person name="Chen X."/>
            <person name="Liu J."/>
        </authorList>
    </citation>
    <scope>NUCLEOTIDE SEQUENCE [LARGE SCALE GENOMIC DNA]</scope>
    <source>
        <strain evidence="5 6">S-5</strain>
    </source>
</reference>
<evidence type="ECO:0000313" key="6">
    <source>
        <dbReference type="Proteomes" id="UP000254101"/>
    </source>
</evidence>
<proteinExistence type="predicted"/>
<dbReference type="SUPFAM" id="SSF46785">
    <property type="entry name" value="Winged helix' DNA-binding domain"/>
    <property type="match status" value="1"/>
</dbReference>
<evidence type="ECO:0000256" key="2">
    <source>
        <dbReference type="ARBA" id="ARBA00023125"/>
    </source>
</evidence>
<dbReference type="InterPro" id="IPR011991">
    <property type="entry name" value="ArsR-like_HTH"/>
</dbReference>
<gene>
    <name evidence="5" type="ORF">DL238_02380</name>
</gene>
<dbReference type="PROSITE" id="PS50987">
    <property type="entry name" value="HTH_ARSR_2"/>
    <property type="match status" value="1"/>
</dbReference>
<dbReference type="PRINTS" id="PR00778">
    <property type="entry name" value="HTHARSR"/>
</dbReference>
<dbReference type="PANTHER" id="PTHR33154">
    <property type="entry name" value="TRANSCRIPTIONAL REGULATOR, ARSR FAMILY"/>
    <property type="match status" value="1"/>
</dbReference>
<comment type="caution">
    <text evidence="5">The sequence shown here is derived from an EMBL/GenBank/DDBJ whole genome shotgun (WGS) entry which is preliminary data.</text>
</comment>
<dbReference type="Proteomes" id="UP000254101">
    <property type="component" value="Unassembled WGS sequence"/>
</dbReference>
<dbReference type="InterPro" id="IPR036388">
    <property type="entry name" value="WH-like_DNA-bd_sf"/>
</dbReference>
<dbReference type="Gene3D" id="1.10.10.10">
    <property type="entry name" value="Winged helix-like DNA-binding domain superfamily/Winged helix DNA-binding domain"/>
    <property type="match status" value="1"/>
</dbReference>
<evidence type="ECO:0000256" key="3">
    <source>
        <dbReference type="ARBA" id="ARBA00023163"/>
    </source>
</evidence>
<evidence type="ECO:0000313" key="5">
    <source>
        <dbReference type="EMBL" id="RDS76561.1"/>
    </source>
</evidence>
<dbReference type="GO" id="GO:0003677">
    <property type="term" value="F:DNA binding"/>
    <property type="evidence" value="ECO:0007669"/>
    <property type="project" value="UniProtKB-KW"/>
</dbReference>
<protein>
    <submittedName>
        <fullName evidence="5">Transcriptional regulator</fullName>
    </submittedName>
</protein>
<dbReference type="CDD" id="cd00090">
    <property type="entry name" value="HTH_ARSR"/>
    <property type="match status" value="1"/>
</dbReference>
<keyword evidence="1" id="KW-0805">Transcription regulation</keyword>
<dbReference type="InterPro" id="IPR051081">
    <property type="entry name" value="HTH_MetalResp_TranReg"/>
</dbReference>
<dbReference type="Pfam" id="PF01022">
    <property type="entry name" value="HTH_5"/>
    <property type="match status" value="1"/>
</dbReference>
<dbReference type="InterPro" id="IPR036390">
    <property type="entry name" value="WH_DNA-bd_sf"/>
</dbReference>